<dbReference type="InterPro" id="IPR037165">
    <property type="entry name" value="AldOxase/xan_DH_Mopterin-bd_sf"/>
</dbReference>
<reference evidence="1" key="1">
    <citation type="submission" date="2017-05" db="UniProtKB">
        <authorList>
            <consortium name="EnsemblMetazoa"/>
        </authorList>
    </citation>
    <scope>IDENTIFICATION</scope>
</reference>
<dbReference type="Gene3D" id="3.30.365.10">
    <property type="entry name" value="Aldehyde oxidase/xanthine dehydrogenase, molybdopterin binding domain"/>
    <property type="match status" value="1"/>
</dbReference>
<dbReference type="PANTHER" id="PTHR45444:SF3">
    <property type="entry name" value="XANTHINE DEHYDROGENASE"/>
    <property type="match status" value="1"/>
</dbReference>
<accession>A0A1X7SV79</accession>
<dbReference type="GO" id="GO:0005506">
    <property type="term" value="F:iron ion binding"/>
    <property type="evidence" value="ECO:0007669"/>
    <property type="project" value="InterPro"/>
</dbReference>
<proteinExistence type="predicted"/>
<dbReference type="AlphaFoldDB" id="A0A1X7SV79"/>
<evidence type="ECO:0008006" key="2">
    <source>
        <dbReference type="Google" id="ProtNLM"/>
    </source>
</evidence>
<dbReference type="EnsemblMetazoa" id="Aqu2.1.06013_001">
    <property type="protein sequence ID" value="Aqu2.1.06013_001"/>
    <property type="gene ID" value="Aqu2.1.06013"/>
</dbReference>
<organism evidence="1">
    <name type="scientific">Amphimedon queenslandica</name>
    <name type="common">Sponge</name>
    <dbReference type="NCBI Taxonomy" id="400682"/>
    <lineage>
        <taxon>Eukaryota</taxon>
        <taxon>Metazoa</taxon>
        <taxon>Porifera</taxon>
        <taxon>Demospongiae</taxon>
        <taxon>Heteroscleromorpha</taxon>
        <taxon>Haplosclerida</taxon>
        <taxon>Niphatidae</taxon>
        <taxon>Amphimedon</taxon>
    </lineage>
</organism>
<dbReference type="InterPro" id="IPR016208">
    <property type="entry name" value="Ald_Oxase/xanthine_DH-like"/>
</dbReference>
<dbReference type="PANTHER" id="PTHR45444">
    <property type="entry name" value="XANTHINE DEHYDROGENASE"/>
    <property type="match status" value="1"/>
</dbReference>
<protein>
    <recommendedName>
        <fullName evidence="2">Aldehyde oxidase/xanthine dehydrogenase second molybdopterin binding domain-containing protein</fullName>
    </recommendedName>
</protein>
<sequence>LLKNAPNPPGILGSKAVGEPPLLMSSGVLFALKRAVESARHDAGNSDPFILNAPATVEATQQACLVDPLRFEF</sequence>
<dbReference type="eggNOG" id="KOG0430">
    <property type="taxonomic scope" value="Eukaryota"/>
</dbReference>
<name>A0A1X7SV79_AMPQE</name>
<dbReference type="InParanoid" id="A0A1X7SV79"/>
<dbReference type="SUPFAM" id="SSF56003">
    <property type="entry name" value="Molybdenum cofactor-binding domain"/>
    <property type="match status" value="1"/>
</dbReference>
<dbReference type="OrthoDB" id="8300278at2759"/>
<evidence type="ECO:0000313" key="1">
    <source>
        <dbReference type="EnsemblMetazoa" id="Aqu2.1.06013_001"/>
    </source>
</evidence>
<dbReference type="GO" id="GO:0016491">
    <property type="term" value="F:oxidoreductase activity"/>
    <property type="evidence" value="ECO:0007669"/>
    <property type="project" value="InterPro"/>
</dbReference>